<dbReference type="GO" id="GO:0071281">
    <property type="term" value="P:cellular response to iron ion"/>
    <property type="evidence" value="ECO:0007669"/>
    <property type="project" value="TreeGrafter"/>
</dbReference>
<dbReference type="PANTHER" id="PTHR30535:SF34">
    <property type="entry name" value="MOLYBDATE-BINDING PROTEIN MOLA"/>
    <property type="match status" value="1"/>
</dbReference>
<name>Q0ALP4_MARMM</name>
<proteinExistence type="predicted"/>
<organism evidence="3 4">
    <name type="scientific">Maricaulis maris (strain MCS10)</name>
    <name type="common">Caulobacter maris</name>
    <dbReference type="NCBI Taxonomy" id="394221"/>
    <lineage>
        <taxon>Bacteria</taxon>
        <taxon>Pseudomonadati</taxon>
        <taxon>Pseudomonadota</taxon>
        <taxon>Alphaproteobacteria</taxon>
        <taxon>Maricaulales</taxon>
        <taxon>Maricaulaceae</taxon>
        <taxon>Maricaulis</taxon>
    </lineage>
</organism>
<dbReference type="HOGENOM" id="CLU_038034_8_0_5"/>
<dbReference type="KEGG" id="mmr:Mmar10_2513"/>
<feature type="signal peptide" evidence="1">
    <location>
        <begin position="1"/>
        <end position="31"/>
    </location>
</feature>
<reference evidence="3 4" key="1">
    <citation type="submission" date="2006-08" db="EMBL/GenBank/DDBJ databases">
        <title>Complete sequence of Maricaulis maris MCS10.</title>
        <authorList>
            <consortium name="US DOE Joint Genome Institute"/>
            <person name="Copeland A."/>
            <person name="Lucas S."/>
            <person name="Lapidus A."/>
            <person name="Barry K."/>
            <person name="Detter J.C."/>
            <person name="Glavina del Rio T."/>
            <person name="Hammon N."/>
            <person name="Israni S."/>
            <person name="Dalin E."/>
            <person name="Tice H."/>
            <person name="Pitluck S."/>
            <person name="Saunders E."/>
            <person name="Brettin T."/>
            <person name="Bruce D."/>
            <person name="Han C."/>
            <person name="Tapia R."/>
            <person name="Gilna P."/>
            <person name="Schmutz J."/>
            <person name="Larimer F."/>
            <person name="Land M."/>
            <person name="Hauser L."/>
            <person name="Kyrpides N."/>
            <person name="Mikhailova N."/>
            <person name="Viollier P."/>
            <person name="Stephens C."/>
            <person name="Richardson P."/>
        </authorList>
    </citation>
    <scope>NUCLEOTIDE SEQUENCE [LARGE SCALE GENOMIC DNA]</scope>
    <source>
        <strain evidence="3 4">MCS10</strain>
    </source>
</reference>
<accession>Q0ALP4</accession>
<protein>
    <submittedName>
        <fullName evidence="3">Iron compound ABC transporter, periplasmic substrate-binding protein</fullName>
    </submittedName>
</protein>
<feature type="domain" description="Fe/B12 periplasmic-binding" evidence="2">
    <location>
        <begin position="90"/>
        <end position="265"/>
    </location>
</feature>
<gene>
    <name evidence="3" type="ordered locus">Mmar10_2513</name>
</gene>
<dbReference type="Pfam" id="PF01497">
    <property type="entry name" value="Peripla_BP_2"/>
    <property type="match status" value="1"/>
</dbReference>
<dbReference type="Proteomes" id="UP000001964">
    <property type="component" value="Chromosome"/>
</dbReference>
<dbReference type="Gene3D" id="3.40.50.1980">
    <property type="entry name" value="Nitrogenase molybdenum iron protein domain"/>
    <property type="match status" value="2"/>
</dbReference>
<dbReference type="RefSeq" id="WP_011644443.1">
    <property type="nucleotide sequence ID" value="NC_008347.1"/>
</dbReference>
<dbReference type="STRING" id="394221.Mmar10_2513"/>
<evidence type="ECO:0000259" key="2">
    <source>
        <dbReference type="Pfam" id="PF01497"/>
    </source>
</evidence>
<keyword evidence="1" id="KW-0732">Signal</keyword>
<dbReference type="EMBL" id="CP000449">
    <property type="protein sequence ID" value="ABI66799.1"/>
    <property type="molecule type" value="Genomic_DNA"/>
</dbReference>
<sequence precursor="true">MSSAITRRAAGFISACVSATASLAFAGIAQAQEAAPENGVASASLCADAYVLALVDDDTITALSWQVDQPVSSAPPWSRSRPKAWPDAARILALSPALSVFGSGEGGRTARLLDRAGYRTFELAWADDFDGVRDNLRALAAAVQTDHRVDEVIADLDQRLAALAGRTAARSRAPRIAYLSVSGGSAGDGSYVDAAITAAGGINAVAEQGASGWTRSDPEFALRLDVDIVLTSFFIDGYASTFNRASRHRVYRHLLEHPARADIPAGLWPCAGPRLIDAAEIIADAIDTWERSQ</sequence>
<keyword evidence="4" id="KW-1185">Reference proteome</keyword>
<dbReference type="PANTHER" id="PTHR30535">
    <property type="entry name" value="VITAMIN B12-BINDING PROTEIN"/>
    <property type="match status" value="1"/>
</dbReference>
<dbReference type="SUPFAM" id="SSF53807">
    <property type="entry name" value="Helical backbone' metal receptor"/>
    <property type="match status" value="1"/>
</dbReference>
<dbReference type="eggNOG" id="COG0614">
    <property type="taxonomic scope" value="Bacteria"/>
</dbReference>
<dbReference type="InterPro" id="IPR050902">
    <property type="entry name" value="ABC_Transporter_SBP"/>
</dbReference>
<dbReference type="InterPro" id="IPR002491">
    <property type="entry name" value="ABC_transptr_periplasmic_BD"/>
</dbReference>
<evidence type="ECO:0000256" key="1">
    <source>
        <dbReference type="SAM" id="SignalP"/>
    </source>
</evidence>
<evidence type="ECO:0000313" key="4">
    <source>
        <dbReference type="Proteomes" id="UP000001964"/>
    </source>
</evidence>
<evidence type="ECO:0000313" key="3">
    <source>
        <dbReference type="EMBL" id="ABI66799.1"/>
    </source>
</evidence>
<dbReference type="AlphaFoldDB" id="Q0ALP4"/>
<feature type="chain" id="PRO_5004168186" evidence="1">
    <location>
        <begin position="32"/>
        <end position="293"/>
    </location>
</feature>